<evidence type="ECO:0000256" key="1">
    <source>
        <dbReference type="SAM" id="MobiDB-lite"/>
    </source>
</evidence>
<proteinExistence type="predicted"/>
<dbReference type="AlphaFoldDB" id="A0AAD3RRH4"/>
<feature type="region of interest" description="Disordered" evidence="1">
    <location>
        <begin position="1"/>
        <end position="23"/>
    </location>
</feature>
<keyword evidence="3" id="KW-1185">Reference proteome</keyword>
<accession>A0AAD3RRH4</accession>
<gene>
    <name evidence="2" type="ORF">SUGI_1497300</name>
</gene>
<evidence type="ECO:0000313" key="3">
    <source>
        <dbReference type="Proteomes" id="UP001234787"/>
    </source>
</evidence>
<name>A0AAD3RRH4_CRYJA</name>
<reference evidence="2" key="1">
    <citation type="submission" date="2022-12" db="EMBL/GenBank/DDBJ databases">
        <title>Chromosome-Level Genome Assembly of Japanese Cedar (Cryptomeriajaponica D. Don).</title>
        <authorList>
            <person name="Fujino T."/>
            <person name="Yamaguchi K."/>
            <person name="Yokoyama T."/>
            <person name="Hamanaka T."/>
            <person name="Harazono Y."/>
            <person name="Kamada H."/>
            <person name="Kobayashi W."/>
            <person name="Ujino-Ihara T."/>
            <person name="Uchiyama K."/>
            <person name="Matsumoto A."/>
            <person name="Izuno A."/>
            <person name="Tsumura Y."/>
            <person name="Toyoda A."/>
            <person name="Shigenobu S."/>
            <person name="Moriguchi Y."/>
            <person name="Ueno S."/>
            <person name="Kasahara M."/>
        </authorList>
    </citation>
    <scope>NUCLEOTIDE SEQUENCE</scope>
</reference>
<dbReference type="EMBL" id="BSEH01000750">
    <property type="protein sequence ID" value="GLJ59201.1"/>
    <property type="molecule type" value="Genomic_DNA"/>
</dbReference>
<feature type="compositionally biased region" description="Polar residues" evidence="1">
    <location>
        <begin position="1"/>
        <end position="11"/>
    </location>
</feature>
<comment type="caution">
    <text evidence="2">The sequence shown here is derived from an EMBL/GenBank/DDBJ whole genome shotgun (WGS) entry which is preliminary data.</text>
</comment>
<evidence type="ECO:0000313" key="2">
    <source>
        <dbReference type="EMBL" id="GLJ59201.1"/>
    </source>
</evidence>
<dbReference type="Proteomes" id="UP001234787">
    <property type="component" value="Unassembled WGS sequence"/>
</dbReference>
<protein>
    <submittedName>
        <fullName evidence="2">Uncharacterized protein</fullName>
    </submittedName>
</protein>
<sequence>ITKTADQQQPATPLGKKTTAKEQ</sequence>
<organism evidence="2 3">
    <name type="scientific">Cryptomeria japonica</name>
    <name type="common">Japanese cedar</name>
    <name type="synonym">Cupressus japonica</name>
    <dbReference type="NCBI Taxonomy" id="3369"/>
    <lineage>
        <taxon>Eukaryota</taxon>
        <taxon>Viridiplantae</taxon>
        <taxon>Streptophyta</taxon>
        <taxon>Embryophyta</taxon>
        <taxon>Tracheophyta</taxon>
        <taxon>Spermatophyta</taxon>
        <taxon>Pinopsida</taxon>
        <taxon>Pinidae</taxon>
        <taxon>Conifers II</taxon>
        <taxon>Cupressales</taxon>
        <taxon>Cupressaceae</taxon>
        <taxon>Cryptomeria</taxon>
    </lineage>
</organism>
<feature type="non-terminal residue" evidence="2">
    <location>
        <position position="1"/>
    </location>
</feature>